<dbReference type="InterPro" id="IPR013611">
    <property type="entry name" value="Transp-assoc_OB_typ2"/>
</dbReference>
<dbReference type="InterPro" id="IPR027417">
    <property type="entry name" value="P-loop_NTPase"/>
</dbReference>
<dbReference type="FunFam" id="3.40.50.300:FF:000425">
    <property type="entry name" value="Probable ABC transporter, ATP-binding subunit"/>
    <property type="match status" value="1"/>
</dbReference>
<organism evidence="5 6">
    <name type="scientific">Pseudooceanicola nitratireducens</name>
    <dbReference type="NCBI Taxonomy" id="517719"/>
    <lineage>
        <taxon>Bacteria</taxon>
        <taxon>Pseudomonadati</taxon>
        <taxon>Pseudomonadota</taxon>
        <taxon>Alphaproteobacteria</taxon>
        <taxon>Rhodobacterales</taxon>
        <taxon>Paracoccaceae</taxon>
        <taxon>Pseudooceanicola</taxon>
    </lineage>
</organism>
<dbReference type="InterPro" id="IPR017871">
    <property type="entry name" value="ABC_transporter-like_CS"/>
</dbReference>
<dbReference type="GO" id="GO:0022857">
    <property type="term" value="F:transmembrane transporter activity"/>
    <property type="evidence" value="ECO:0007669"/>
    <property type="project" value="InterPro"/>
</dbReference>
<keyword evidence="2" id="KW-0547">Nucleotide-binding</keyword>
<dbReference type="GO" id="GO:0015697">
    <property type="term" value="P:quaternary ammonium group transport"/>
    <property type="evidence" value="ECO:0007669"/>
    <property type="project" value="UniProtKB-ARBA"/>
</dbReference>
<dbReference type="InterPro" id="IPR008995">
    <property type="entry name" value="Mo/tungstate-bd_C_term_dom"/>
</dbReference>
<dbReference type="InterPro" id="IPR050093">
    <property type="entry name" value="ABC_SmlMolc_Importer"/>
</dbReference>
<dbReference type="InterPro" id="IPR003439">
    <property type="entry name" value="ABC_transporter-like_ATP-bd"/>
</dbReference>
<dbReference type="InterPro" id="IPR003593">
    <property type="entry name" value="AAA+_ATPase"/>
</dbReference>
<dbReference type="EMBL" id="FOLX01000001">
    <property type="protein sequence ID" value="SFC90083.1"/>
    <property type="molecule type" value="Genomic_DNA"/>
</dbReference>
<dbReference type="PANTHER" id="PTHR42781">
    <property type="entry name" value="SPERMIDINE/PUTRESCINE IMPORT ATP-BINDING PROTEIN POTA"/>
    <property type="match status" value="1"/>
</dbReference>
<dbReference type="GO" id="GO:0016887">
    <property type="term" value="F:ATP hydrolysis activity"/>
    <property type="evidence" value="ECO:0007669"/>
    <property type="project" value="InterPro"/>
</dbReference>
<dbReference type="Proteomes" id="UP000231644">
    <property type="component" value="Unassembled WGS sequence"/>
</dbReference>
<keyword evidence="1" id="KW-0813">Transport</keyword>
<evidence type="ECO:0000259" key="4">
    <source>
        <dbReference type="PROSITE" id="PS50893"/>
    </source>
</evidence>
<evidence type="ECO:0000313" key="5">
    <source>
        <dbReference type="EMBL" id="SFC90083.1"/>
    </source>
</evidence>
<feature type="domain" description="ABC transporter" evidence="4">
    <location>
        <begin position="5"/>
        <end position="235"/>
    </location>
</feature>
<dbReference type="Gene3D" id="2.40.50.100">
    <property type="match status" value="1"/>
</dbReference>
<dbReference type="Pfam" id="PF08402">
    <property type="entry name" value="TOBE_2"/>
    <property type="match status" value="1"/>
</dbReference>
<accession>A0A1I1N5M6</accession>
<reference evidence="5 6" key="1">
    <citation type="submission" date="2016-10" db="EMBL/GenBank/DDBJ databases">
        <authorList>
            <person name="de Groot N.N."/>
        </authorList>
    </citation>
    <scope>NUCLEOTIDE SEQUENCE [LARGE SCALE GENOMIC DNA]</scope>
    <source>
        <strain evidence="5 6">DSM 29619</strain>
    </source>
</reference>
<dbReference type="SUPFAM" id="SSF50331">
    <property type="entry name" value="MOP-like"/>
    <property type="match status" value="1"/>
</dbReference>
<dbReference type="Pfam" id="PF00005">
    <property type="entry name" value="ABC_tran"/>
    <property type="match status" value="1"/>
</dbReference>
<dbReference type="GO" id="GO:0005524">
    <property type="term" value="F:ATP binding"/>
    <property type="evidence" value="ECO:0007669"/>
    <property type="project" value="UniProtKB-KW"/>
</dbReference>
<dbReference type="PANTHER" id="PTHR42781:SF4">
    <property type="entry name" value="SPERMIDINE_PUTRESCINE IMPORT ATP-BINDING PROTEIN POTA"/>
    <property type="match status" value="1"/>
</dbReference>
<evidence type="ECO:0000313" key="6">
    <source>
        <dbReference type="Proteomes" id="UP000231644"/>
    </source>
</evidence>
<dbReference type="AlphaFoldDB" id="A0A1I1N5M6"/>
<dbReference type="RefSeq" id="WP_093447186.1">
    <property type="nucleotide sequence ID" value="NZ_FNZG01000001.1"/>
</dbReference>
<sequence length="366" mass="39229">MTPDLECVDLVKRFGDTTAVDNVSFSVPPGSFFSILGPSGCGKTTIMRMIAGFLDPTTGDIRIKGGSVLDTPPNKRPVNMVFQHLALFPMMTIAENIGYGLRRRGMSKPEIARKVDEALERIGLPGIGARKVDELSGGQKQRVAIARCMVLEPDVLLLDEPLGALDLKLREHMKVELKALQAAFDTTFVYITHDQSEALVMSDQIAVMNAGRFEQVGTGQDLYYRPETPFVAGFIGDTNRWSGRIEKAEGGTLQLRTESGLAMRASGAGLAPGDMAEIFVRPEAIRLAATAEGLAGFDNHLSGTVTSILFNGAASRLLVQDAAGETLEVTLPQSGEFDRLKRGDMVHIGWGAGQATCFATGAAGAR</sequence>
<gene>
    <name evidence="5" type="ORF">SAMN05421762_2660</name>
</gene>
<dbReference type="SMART" id="SM00382">
    <property type="entry name" value="AAA"/>
    <property type="match status" value="1"/>
</dbReference>
<dbReference type="PROSITE" id="PS50893">
    <property type="entry name" value="ABC_TRANSPORTER_2"/>
    <property type="match status" value="1"/>
</dbReference>
<dbReference type="Gene3D" id="3.40.50.300">
    <property type="entry name" value="P-loop containing nucleotide triphosphate hydrolases"/>
    <property type="match status" value="1"/>
</dbReference>
<dbReference type="SUPFAM" id="SSF52540">
    <property type="entry name" value="P-loop containing nucleoside triphosphate hydrolases"/>
    <property type="match status" value="1"/>
</dbReference>
<name>A0A1I1N5M6_9RHOB</name>
<keyword evidence="3 5" id="KW-0067">ATP-binding</keyword>
<keyword evidence="6" id="KW-1185">Reference proteome</keyword>
<proteinExistence type="predicted"/>
<dbReference type="STRING" id="517719.SAMN05421762_2660"/>
<dbReference type="PROSITE" id="PS00211">
    <property type="entry name" value="ABC_TRANSPORTER_1"/>
    <property type="match status" value="1"/>
</dbReference>
<protein>
    <submittedName>
        <fullName evidence="5">Spermidine/putrescine transport system ATP-binding protein</fullName>
    </submittedName>
</protein>
<dbReference type="OrthoDB" id="9802264at2"/>
<evidence type="ECO:0000256" key="2">
    <source>
        <dbReference type="ARBA" id="ARBA00022741"/>
    </source>
</evidence>
<dbReference type="GO" id="GO:0043190">
    <property type="term" value="C:ATP-binding cassette (ABC) transporter complex"/>
    <property type="evidence" value="ECO:0007669"/>
    <property type="project" value="InterPro"/>
</dbReference>
<evidence type="ECO:0000256" key="3">
    <source>
        <dbReference type="ARBA" id="ARBA00022840"/>
    </source>
</evidence>
<evidence type="ECO:0000256" key="1">
    <source>
        <dbReference type="ARBA" id="ARBA00022448"/>
    </source>
</evidence>